<proteinExistence type="inferred from homology"/>
<feature type="signal peptide" evidence="7">
    <location>
        <begin position="1"/>
        <end position="24"/>
    </location>
</feature>
<dbReference type="InterPro" id="IPR038765">
    <property type="entry name" value="Papain-like_cys_pep_sf"/>
</dbReference>
<dbReference type="PROSITE" id="PS00639">
    <property type="entry name" value="THIOL_PROTEASE_HIS"/>
    <property type="match status" value="1"/>
</dbReference>
<dbReference type="FunFam" id="3.90.70.10:FF:000138">
    <property type="entry name" value="Cruzipain"/>
    <property type="match status" value="1"/>
</dbReference>
<dbReference type="InterPro" id="IPR000668">
    <property type="entry name" value="Peptidase_C1A_C"/>
</dbReference>
<evidence type="ECO:0000313" key="10">
    <source>
        <dbReference type="EMBL" id="KAF5403838.1"/>
    </source>
</evidence>
<evidence type="ECO:0000256" key="3">
    <source>
        <dbReference type="ARBA" id="ARBA00022801"/>
    </source>
</evidence>
<dbReference type="CDD" id="cd02248">
    <property type="entry name" value="Peptidase_C1A"/>
    <property type="match status" value="1"/>
</dbReference>
<dbReference type="InterPro" id="IPR013201">
    <property type="entry name" value="Prot_inhib_I29"/>
</dbReference>
<dbReference type="Gene3D" id="3.90.70.10">
    <property type="entry name" value="Cysteine proteinases"/>
    <property type="match status" value="1"/>
</dbReference>
<dbReference type="InterPro" id="IPR025661">
    <property type="entry name" value="Pept_asp_AS"/>
</dbReference>
<dbReference type="Pfam" id="PF08246">
    <property type="entry name" value="Inhibitor_I29"/>
    <property type="match status" value="1"/>
</dbReference>
<dbReference type="Pfam" id="PF00112">
    <property type="entry name" value="Peptidase_C1"/>
    <property type="match status" value="1"/>
</dbReference>
<dbReference type="PRINTS" id="PR00705">
    <property type="entry name" value="PAPAIN"/>
</dbReference>
<dbReference type="SMART" id="SM00645">
    <property type="entry name" value="Pept_C1"/>
    <property type="match status" value="1"/>
</dbReference>
<gene>
    <name evidence="10" type="ORF">PHET_02616</name>
</gene>
<dbReference type="GO" id="GO:0008234">
    <property type="term" value="F:cysteine-type peptidase activity"/>
    <property type="evidence" value="ECO:0007669"/>
    <property type="project" value="UniProtKB-KW"/>
</dbReference>
<feature type="domain" description="Peptidase C1A papain C-terminal" evidence="8">
    <location>
        <begin position="130"/>
        <end position="341"/>
    </location>
</feature>
<keyword evidence="7" id="KW-0732">Signal</keyword>
<keyword evidence="2" id="KW-0645">Protease</keyword>
<evidence type="ECO:0000259" key="8">
    <source>
        <dbReference type="SMART" id="SM00645"/>
    </source>
</evidence>
<evidence type="ECO:0000256" key="6">
    <source>
        <dbReference type="ARBA" id="ARBA00023157"/>
    </source>
</evidence>
<dbReference type="SMART" id="SM00848">
    <property type="entry name" value="Inhibitor_I29"/>
    <property type="match status" value="1"/>
</dbReference>
<evidence type="ECO:0000313" key="11">
    <source>
        <dbReference type="Proteomes" id="UP000748531"/>
    </source>
</evidence>
<dbReference type="AlphaFoldDB" id="A0A8J4WII2"/>
<accession>A0A8J4WII2</accession>
<dbReference type="InterPro" id="IPR039417">
    <property type="entry name" value="Peptidase_C1A_papain-like"/>
</dbReference>
<dbReference type="OrthoDB" id="387093at2759"/>
<evidence type="ECO:0000256" key="4">
    <source>
        <dbReference type="ARBA" id="ARBA00022807"/>
    </source>
</evidence>
<evidence type="ECO:0000256" key="7">
    <source>
        <dbReference type="SAM" id="SignalP"/>
    </source>
</evidence>
<keyword evidence="3" id="KW-0378">Hydrolase</keyword>
<feature type="domain" description="Cathepsin propeptide inhibitor" evidence="9">
    <location>
        <begin position="45"/>
        <end position="101"/>
    </location>
</feature>
<dbReference type="PANTHER" id="PTHR12411">
    <property type="entry name" value="CYSTEINE PROTEASE FAMILY C1-RELATED"/>
    <property type="match status" value="1"/>
</dbReference>
<evidence type="ECO:0000259" key="9">
    <source>
        <dbReference type="SMART" id="SM00848"/>
    </source>
</evidence>
<keyword evidence="4" id="KW-0788">Thiol protease</keyword>
<keyword evidence="5" id="KW-0865">Zymogen</keyword>
<dbReference type="SUPFAM" id="SSF54001">
    <property type="entry name" value="Cysteine proteinases"/>
    <property type="match status" value="1"/>
</dbReference>
<dbReference type="EMBL" id="LUCH01001016">
    <property type="protein sequence ID" value="KAF5403838.1"/>
    <property type="molecule type" value="Genomic_DNA"/>
</dbReference>
<name>A0A8J4WII2_9TREM</name>
<dbReference type="InterPro" id="IPR013128">
    <property type="entry name" value="Peptidase_C1A"/>
</dbReference>
<evidence type="ECO:0000256" key="1">
    <source>
        <dbReference type="ARBA" id="ARBA00008455"/>
    </source>
</evidence>
<reference evidence="10" key="1">
    <citation type="submission" date="2019-05" db="EMBL/GenBank/DDBJ databases">
        <title>Annotation for the trematode Paragonimus heterotremus.</title>
        <authorList>
            <person name="Choi Y.-J."/>
        </authorList>
    </citation>
    <scope>NUCLEOTIDE SEQUENCE</scope>
    <source>
        <strain evidence="10">LC</strain>
    </source>
</reference>
<comment type="similarity">
    <text evidence="1">Belongs to the peptidase C1 family.</text>
</comment>
<dbReference type="InterPro" id="IPR025660">
    <property type="entry name" value="Pept_his_AS"/>
</dbReference>
<dbReference type="GO" id="GO:0006508">
    <property type="term" value="P:proteolysis"/>
    <property type="evidence" value="ECO:0007669"/>
    <property type="project" value="UniProtKB-KW"/>
</dbReference>
<keyword evidence="6" id="KW-1015">Disulfide bond</keyword>
<dbReference type="PROSITE" id="PS00139">
    <property type="entry name" value="THIOL_PROTEASE_CYS"/>
    <property type="match status" value="1"/>
</dbReference>
<protein>
    <submittedName>
        <fullName evidence="10">Cysteine peptidase A</fullName>
    </submittedName>
</protein>
<dbReference type="InterPro" id="IPR000169">
    <property type="entry name" value="Pept_cys_AS"/>
</dbReference>
<keyword evidence="11" id="KW-1185">Reference proteome</keyword>
<feature type="chain" id="PRO_5035261231" evidence="7">
    <location>
        <begin position="25"/>
        <end position="343"/>
    </location>
</feature>
<evidence type="ECO:0000256" key="2">
    <source>
        <dbReference type="ARBA" id="ARBA00022670"/>
    </source>
</evidence>
<comment type="caution">
    <text evidence="10">The sequence shown here is derived from an EMBL/GenBank/DDBJ whole genome shotgun (WGS) entry which is preliminary data.</text>
</comment>
<sequence>MRFSVAKYLSLCLTVCLLSQVSEQHSETVSEIRNTLDSIYAQTLYEQFKQNYDKHYSPEEDHDRFRIFNRNRIMAQIYQILAGPDVEFGITRFSDLTAEEFRRLHTGLVFEEVAPFTNTELKINYNPVSLSSEFDWRKLGAVTSVKDQGQCGSCWAFSALGNVEGQWFRRTGKLISLSAQQLVDCDRKDHGCQGGFMDQAFKAIQSMGGIQSDKSYPYHARRGLCHLDRKNMVAYVNGSLRLPENEHQLADWLQSNGPISVGINADMLQFYRGGVLRPSPQMCPATEIDHGVLLVGFGTEAAGPFWIVKNSWGVGWGEEGYFRISRNTGACGINVYAVSSVIK</sequence>
<organism evidence="10 11">
    <name type="scientific">Paragonimus heterotremus</name>
    <dbReference type="NCBI Taxonomy" id="100268"/>
    <lineage>
        <taxon>Eukaryota</taxon>
        <taxon>Metazoa</taxon>
        <taxon>Spiralia</taxon>
        <taxon>Lophotrochozoa</taxon>
        <taxon>Platyhelminthes</taxon>
        <taxon>Trematoda</taxon>
        <taxon>Digenea</taxon>
        <taxon>Plagiorchiida</taxon>
        <taxon>Troglotremata</taxon>
        <taxon>Troglotrematidae</taxon>
        <taxon>Paragonimus</taxon>
    </lineage>
</organism>
<evidence type="ECO:0000256" key="5">
    <source>
        <dbReference type="ARBA" id="ARBA00023145"/>
    </source>
</evidence>
<dbReference type="Proteomes" id="UP000748531">
    <property type="component" value="Unassembled WGS sequence"/>
</dbReference>
<dbReference type="PROSITE" id="PS00640">
    <property type="entry name" value="THIOL_PROTEASE_ASN"/>
    <property type="match status" value="1"/>
</dbReference>